<dbReference type="AlphaFoldDB" id="A0AAW0SB33"/>
<feature type="non-terminal residue" evidence="2">
    <location>
        <position position="1"/>
    </location>
</feature>
<evidence type="ECO:0000313" key="3">
    <source>
        <dbReference type="Proteomes" id="UP001487740"/>
    </source>
</evidence>
<keyword evidence="3" id="KW-1185">Reference proteome</keyword>
<feature type="region of interest" description="Disordered" evidence="1">
    <location>
        <begin position="147"/>
        <end position="235"/>
    </location>
</feature>
<organism evidence="2 3">
    <name type="scientific">Scylla paramamosain</name>
    <name type="common">Mud crab</name>
    <dbReference type="NCBI Taxonomy" id="85552"/>
    <lineage>
        <taxon>Eukaryota</taxon>
        <taxon>Metazoa</taxon>
        <taxon>Ecdysozoa</taxon>
        <taxon>Arthropoda</taxon>
        <taxon>Crustacea</taxon>
        <taxon>Multicrustacea</taxon>
        <taxon>Malacostraca</taxon>
        <taxon>Eumalacostraca</taxon>
        <taxon>Eucarida</taxon>
        <taxon>Decapoda</taxon>
        <taxon>Pleocyemata</taxon>
        <taxon>Brachyura</taxon>
        <taxon>Eubrachyura</taxon>
        <taxon>Portunoidea</taxon>
        <taxon>Portunidae</taxon>
        <taxon>Portuninae</taxon>
        <taxon>Scylla</taxon>
    </lineage>
</organism>
<dbReference type="Proteomes" id="UP001487740">
    <property type="component" value="Unassembled WGS sequence"/>
</dbReference>
<sequence>VVCRFEITHRRRVVPPPAARGAIGVSRRGVRPAGPPPTSPPTVIVAVIGINQRAHPSHHYGDDGGTNKRRLGRVVPSSRSTGGDPGSPSHYYGDDGGTKRRGRVVPSLPQHGRRSGLVEEEWASRRDPPPTSPPTVIVAVIGINQRAHPSHHYGDDGGHQTPGDEWCLPSRSTGGDRAGSPSHYYGDDGGTKRRGRVVPSLPQHGRRSGLVEEEGLAAGPTTNFSSDRHRRRYRN</sequence>
<name>A0AAW0SB33_SCYPA</name>
<protein>
    <submittedName>
        <fullName evidence="2">Uncharacterized protein</fullName>
    </submittedName>
</protein>
<reference evidence="2 3" key="1">
    <citation type="submission" date="2023-03" db="EMBL/GenBank/DDBJ databases">
        <title>High-quality genome of Scylla paramamosain provides insights in environmental adaptation.</title>
        <authorList>
            <person name="Zhang L."/>
        </authorList>
    </citation>
    <scope>NUCLEOTIDE SEQUENCE [LARGE SCALE GENOMIC DNA]</scope>
    <source>
        <strain evidence="2">LZ_2023a</strain>
        <tissue evidence="2">Muscle</tissue>
    </source>
</reference>
<comment type="caution">
    <text evidence="2">The sequence shown here is derived from an EMBL/GenBank/DDBJ whole genome shotgun (WGS) entry which is preliminary data.</text>
</comment>
<gene>
    <name evidence="2" type="ORF">O3P69_012620</name>
</gene>
<feature type="region of interest" description="Disordered" evidence="1">
    <location>
        <begin position="54"/>
        <end position="134"/>
    </location>
</feature>
<proteinExistence type="predicted"/>
<evidence type="ECO:0000313" key="2">
    <source>
        <dbReference type="EMBL" id="KAK8372081.1"/>
    </source>
</evidence>
<dbReference type="EMBL" id="JARAKH010004737">
    <property type="protein sequence ID" value="KAK8372081.1"/>
    <property type="molecule type" value="Genomic_DNA"/>
</dbReference>
<accession>A0AAW0SB33</accession>
<evidence type="ECO:0000256" key="1">
    <source>
        <dbReference type="SAM" id="MobiDB-lite"/>
    </source>
</evidence>